<reference evidence="1 2" key="1">
    <citation type="submission" date="2016-10" db="EMBL/GenBank/DDBJ databases">
        <authorList>
            <person name="de Groot N.N."/>
        </authorList>
    </citation>
    <scope>NUCLEOTIDE SEQUENCE [LARGE SCALE GENOMIC DNA]</scope>
    <source>
        <strain evidence="1 2">DSM 17862</strain>
    </source>
</reference>
<dbReference type="Proteomes" id="UP000199180">
    <property type="component" value="Unassembled WGS sequence"/>
</dbReference>
<keyword evidence="2" id="KW-1185">Reference proteome</keyword>
<dbReference type="SUPFAM" id="SSF56219">
    <property type="entry name" value="DNase I-like"/>
    <property type="match status" value="1"/>
</dbReference>
<dbReference type="RefSeq" id="WP_090731559.1">
    <property type="nucleotide sequence ID" value="NZ_FOHO01000001.1"/>
</dbReference>
<dbReference type="OrthoDB" id="6199360at2"/>
<dbReference type="Gene3D" id="3.60.10.10">
    <property type="entry name" value="Endonuclease/exonuclease/phosphatase"/>
    <property type="match status" value="1"/>
</dbReference>
<dbReference type="InterPro" id="IPR036691">
    <property type="entry name" value="Endo/exonu/phosph_ase_sf"/>
</dbReference>
<keyword evidence="1" id="KW-0378">Hydrolase</keyword>
<protein>
    <submittedName>
        <fullName evidence="1">Endonuclease/Exonuclease/phosphatase family protein</fullName>
    </submittedName>
</protein>
<gene>
    <name evidence="1" type="ORF">SAMN04489858_10148</name>
</gene>
<keyword evidence="1" id="KW-0255">Endonuclease</keyword>
<sequence length="368" mass="41686">MRFAVWNLEWLNDMVTTDRDGRAVLKPGDTRVRGPKPPWQTENPTVAERSALIAAGLADLDADLIVVVEGPNLTGELQAIFDALAPGSWLCHVQRSRYDSRPGPERRRLGSSQCVGIALRLDRGAFADPPATFWDSESPEAGLIHAASEPFFLDIEDNGIFEWFRYERRPLYAQINPADGAPFRVLGLHLKSKGIFQAYEWSKWWQMADANRRRLLAQCRHIRRHFLDRYLTDADTAAMPLIVCGDINDGPGFDTSEMRLLASGVETLMGRVWEPGLTLGNALYDSLPDKDRAAEDFSDLSTTRFADPIFNDSFHRVWIDHILYSRNARPGWVQDARIPRKTADGLDYWKISDHFPVTARIDLPRPIT</sequence>
<dbReference type="GO" id="GO:0004527">
    <property type="term" value="F:exonuclease activity"/>
    <property type="evidence" value="ECO:0007669"/>
    <property type="project" value="UniProtKB-KW"/>
</dbReference>
<dbReference type="AlphaFoldDB" id="A0A1H9Y6D6"/>
<keyword evidence="1" id="KW-0540">Nuclease</keyword>
<name>A0A1H9Y6D6_9RHOB</name>
<accession>A0A1H9Y6D6</accession>
<dbReference type="STRING" id="364199.SAMN04489858_10148"/>
<keyword evidence="1" id="KW-0269">Exonuclease</keyword>
<dbReference type="EMBL" id="FOHO01000001">
    <property type="protein sequence ID" value="SES64446.1"/>
    <property type="molecule type" value="Genomic_DNA"/>
</dbReference>
<evidence type="ECO:0000313" key="1">
    <source>
        <dbReference type="EMBL" id="SES64446.1"/>
    </source>
</evidence>
<proteinExistence type="predicted"/>
<evidence type="ECO:0000313" key="2">
    <source>
        <dbReference type="Proteomes" id="UP000199180"/>
    </source>
</evidence>
<dbReference type="GO" id="GO:0004519">
    <property type="term" value="F:endonuclease activity"/>
    <property type="evidence" value="ECO:0007669"/>
    <property type="project" value="UniProtKB-KW"/>
</dbReference>
<organism evidence="1 2">
    <name type="scientific">Paracoccus homiensis</name>
    <dbReference type="NCBI Taxonomy" id="364199"/>
    <lineage>
        <taxon>Bacteria</taxon>
        <taxon>Pseudomonadati</taxon>
        <taxon>Pseudomonadota</taxon>
        <taxon>Alphaproteobacteria</taxon>
        <taxon>Rhodobacterales</taxon>
        <taxon>Paracoccaceae</taxon>
        <taxon>Paracoccus</taxon>
    </lineage>
</organism>